<proteinExistence type="predicted"/>
<dbReference type="InterPro" id="IPR036278">
    <property type="entry name" value="Sialidase_sf"/>
</dbReference>
<keyword evidence="2" id="KW-1185">Reference proteome</keyword>
<dbReference type="SUPFAM" id="SSF50939">
    <property type="entry name" value="Sialidases"/>
    <property type="match status" value="1"/>
</dbReference>
<name>A0A1M6MEV8_9FIRM</name>
<accession>A0A1M6MEV8</accession>
<dbReference type="RefSeq" id="WP_072965820.1">
    <property type="nucleotide sequence ID" value="NZ_FRAJ01000004.1"/>
</dbReference>
<gene>
    <name evidence="1" type="ORF">SAMN02745883_00510</name>
</gene>
<dbReference type="Proteomes" id="UP000184082">
    <property type="component" value="Unassembled WGS sequence"/>
</dbReference>
<reference evidence="1 2" key="1">
    <citation type="submission" date="2016-11" db="EMBL/GenBank/DDBJ databases">
        <authorList>
            <person name="Jaros S."/>
            <person name="Januszkiewicz K."/>
            <person name="Wedrychowicz H."/>
        </authorList>
    </citation>
    <scope>NUCLEOTIDE SEQUENCE [LARGE SCALE GENOMIC DNA]</scope>
    <source>
        <strain evidence="1 2">DSM 14501</strain>
    </source>
</reference>
<dbReference type="EMBL" id="FRAJ01000004">
    <property type="protein sequence ID" value="SHJ81880.1"/>
    <property type="molecule type" value="Genomic_DNA"/>
</dbReference>
<dbReference type="Gene3D" id="2.120.10.70">
    <property type="entry name" value="Fucose-specific lectin"/>
    <property type="match status" value="1"/>
</dbReference>
<evidence type="ECO:0000313" key="1">
    <source>
        <dbReference type="EMBL" id="SHJ81880.1"/>
    </source>
</evidence>
<dbReference type="AlphaFoldDB" id="A0A1M6MEV8"/>
<sequence>MDDILKTRYLIKHRQSSEIWNFFLENQCLYYKVVNKNLPEEKLIENVLAYDICLDSKDVIHLVCITTKGKMYYFNYSNNTWNKMDFKKIINSFNKIDYIKIAETDGIIHVFYGFNNAINKNFYRIIYIYYDGLKWKYSNIDSNLPTKNSIPFFIDYDKKGDLYFAFKNVKAKKITFNIQVFSSWNKHWTNLSTINLNEEIKDVKSFLVDSNLNFHILYTYNNKAGLFHSFLSEESLFKFSSLIFMEENEKQKYKFFQIENKLWIVWKFNGTIYYTYSDDFGVNWYREAFLLENDFYDINYIGQKYKNTDILKKISTFGYVNMTDTTLLGIDNIEKFLSGNDLKAKSNLTEYFSEKEDTNKNVEKEVEKNQKNKPFIEKIIDFLINK</sequence>
<dbReference type="STRING" id="1121266.SAMN02745883_00510"/>
<organism evidence="1 2">
    <name type="scientific">Caminicella sporogenes DSM 14501</name>
    <dbReference type="NCBI Taxonomy" id="1121266"/>
    <lineage>
        <taxon>Bacteria</taxon>
        <taxon>Bacillati</taxon>
        <taxon>Bacillota</taxon>
        <taxon>Clostridia</taxon>
        <taxon>Peptostreptococcales</taxon>
        <taxon>Caminicellaceae</taxon>
        <taxon>Caminicella</taxon>
    </lineage>
</organism>
<evidence type="ECO:0008006" key="3">
    <source>
        <dbReference type="Google" id="ProtNLM"/>
    </source>
</evidence>
<protein>
    <recommendedName>
        <fullName evidence="3">BNR repeat-containing family member</fullName>
    </recommendedName>
</protein>
<evidence type="ECO:0000313" key="2">
    <source>
        <dbReference type="Proteomes" id="UP000184082"/>
    </source>
</evidence>